<gene>
    <name evidence="4" type="ORF">GCM10023211_09560</name>
</gene>
<dbReference type="InterPro" id="IPR036956">
    <property type="entry name" value="Impact_N_sf"/>
</dbReference>
<dbReference type="Proteomes" id="UP001500171">
    <property type="component" value="Unassembled WGS sequence"/>
</dbReference>
<keyword evidence="5" id="KW-1185">Reference proteome</keyword>
<evidence type="ECO:0000259" key="2">
    <source>
        <dbReference type="Pfam" id="PF01205"/>
    </source>
</evidence>
<evidence type="ECO:0000256" key="1">
    <source>
        <dbReference type="ARBA" id="ARBA00007665"/>
    </source>
</evidence>
<proteinExistence type="inferred from homology"/>
<protein>
    <submittedName>
        <fullName evidence="4">IMPACT family protein</fullName>
    </submittedName>
</protein>
<dbReference type="InterPro" id="IPR035647">
    <property type="entry name" value="EFG_III/V"/>
</dbReference>
<dbReference type="InterPro" id="IPR015269">
    <property type="entry name" value="UPF0029_Impact_C"/>
</dbReference>
<feature type="domain" description="Impact N-terminal" evidence="2">
    <location>
        <begin position="16"/>
        <end position="116"/>
    </location>
</feature>
<dbReference type="InterPro" id="IPR001498">
    <property type="entry name" value="Impact_N"/>
</dbReference>
<comment type="similarity">
    <text evidence="1">Belongs to the IMPACT family.</text>
</comment>
<dbReference type="SUPFAM" id="SSF54980">
    <property type="entry name" value="EF-G C-terminal domain-like"/>
    <property type="match status" value="1"/>
</dbReference>
<dbReference type="PANTHER" id="PTHR16301:SF20">
    <property type="entry name" value="IMPACT FAMILY MEMBER YIGZ"/>
    <property type="match status" value="1"/>
</dbReference>
<comment type="caution">
    <text evidence="4">The sequence shown here is derived from an EMBL/GenBank/DDBJ whole genome shotgun (WGS) entry which is preliminary data.</text>
</comment>
<dbReference type="EMBL" id="BAABHY010000001">
    <property type="protein sequence ID" value="GAA5107920.1"/>
    <property type="molecule type" value="Genomic_DNA"/>
</dbReference>
<evidence type="ECO:0000313" key="4">
    <source>
        <dbReference type="EMBL" id="GAA5107920.1"/>
    </source>
</evidence>
<evidence type="ECO:0000259" key="3">
    <source>
        <dbReference type="Pfam" id="PF09186"/>
    </source>
</evidence>
<name>A0ABP9N4T4_9GAMM</name>
<sequence>MSFTLINPCSITEEIKKSRFVAHALPINTIEQASAIIEEVSDPSATHNCWAWKLGAQYRFNDDGEPTSTAGRPILAAIEGRNCDQVLIVVTRYFGGIKLGTGGLMRAYGGSASHCLQQAELTPIILRINCHVACLYSEWPILENRLKEAGAIIEQQSFEALGTKLQFAITEDKLADLELFIGNITRGREQLVIAPH</sequence>
<accession>A0ABP9N4T4</accession>
<dbReference type="InterPro" id="IPR020568">
    <property type="entry name" value="Ribosomal_Su5_D2-typ_SF"/>
</dbReference>
<organism evidence="4 5">
    <name type="scientific">Orbus sasakiae</name>
    <dbReference type="NCBI Taxonomy" id="1078475"/>
    <lineage>
        <taxon>Bacteria</taxon>
        <taxon>Pseudomonadati</taxon>
        <taxon>Pseudomonadota</taxon>
        <taxon>Gammaproteobacteria</taxon>
        <taxon>Orbales</taxon>
        <taxon>Orbaceae</taxon>
        <taxon>Orbus</taxon>
    </lineage>
</organism>
<dbReference type="Pfam" id="PF01205">
    <property type="entry name" value="Impact_N"/>
    <property type="match status" value="1"/>
</dbReference>
<dbReference type="RefSeq" id="WP_345489353.1">
    <property type="nucleotide sequence ID" value="NZ_BAABHY010000001.1"/>
</dbReference>
<dbReference type="SUPFAM" id="SSF54211">
    <property type="entry name" value="Ribosomal protein S5 domain 2-like"/>
    <property type="match status" value="1"/>
</dbReference>
<dbReference type="Gene3D" id="3.30.230.30">
    <property type="entry name" value="Impact, N-terminal domain"/>
    <property type="match status" value="1"/>
</dbReference>
<dbReference type="Pfam" id="PF09186">
    <property type="entry name" value="DUF1949"/>
    <property type="match status" value="1"/>
</dbReference>
<dbReference type="PANTHER" id="PTHR16301">
    <property type="entry name" value="IMPACT-RELATED"/>
    <property type="match status" value="1"/>
</dbReference>
<dbReference type="InterPro" id="IPR023582">
    <property type="entry name" value="Impact"/>
</dbReference>
<evidence type="ECO:0000313" key="5">
    <source>
        <dbReference type="Proteomes" id="UP001500171"/>
    </source>
</evidence>
<reference evidence="5" key="1">
    <citation type="journal article" date="2019" name="Int. J. Syst. Evol. Microbiol.">
        <title>The Global Catalogue of Microorganisms (GCM) 10K type strain sequencing project: providing services to taxonomists for standard genome sequencing and annotation.</title>
        <authorList>
            <consortium name="The Broad Institute Genomics Platform"/>
            <consortium name="The Broad Institute Genome Sequencing Center for Infectious Disease"/>
            <person name="Wu L."/>
            <person name="Ma J."/>
        </authorList>
    </citation>
    <scope>NUCLEOTIDE SEQUENCE [LARGE SCALE GENOMIC DNA]</scope>
    <source>
        <strain evidence="5">JCM 18050</strain>
    </source>
</reference>
<feature type="domain" description="UPF0029" evidence="3">
    <location>
        <begin position="133"/>
        <end position="188"/>
    </location>
</feature>